<evidence type="ECO:0000313" key="11">
    <source>
        <dbReference type="EMBL" id="QNI17591.1"/>
    </source>
</evidence>
<dbReference type="SUPFAM" id="SSF46626">
    <property type="entry name" value="Cytochrome c"/>
    <property type="match status" value="1"/>
</dbReference>
<dbReference type="InterPro" id="IPR038142">
    <property type="entry name" value="Cytochrome_P460_sp"/>
</dbReference>
<evidence type="ECO:0000256" key="3">
    <source>
        <dbReference type="ARBA" id="ARBA00022723"/>
    </source>
</evidence>
<dbReference type="PRINTS" id="PR00604">
    <property type="entry name" value="CYTCHRMECIAB"/>
</dbReference>
<name>A0A7S6K7S9_PSEAI</name>
<dbReference type="CDD" id="cd20750">
    <property type="entry name" value="cyt_c_I"/>
    <property type="match status" value="1"/>
</dbReference>
<dbReference type="Gene3D" id="1.10.760.10">
    <property type="entry name" value="Cytochrome c-like domain"/>
    <property type="match status" value="1"/>
</dbReference>
<keyword evidence="1" id="KW-0813">Transport</keyword>
<protein>
    <submittedName>
        <fullName evidence="11">Cytochrome c2</fullName>
    </submittedName>
</protein>
<dbReference type="GO" id="GO:0046872">
    <property type="term" value="F:metal ion binding"/>
    <property type="evidence" value="ECO:0007669"/>
    <property type="project" value="UniProtKB-KW"/>
</dbReference>
<feature type="chain" id="PRO_5036648289" evidence="8">
    <location>
        <begin position="23"/>
        <end position="328"/>
    </location>
</feature>
<evidence type="ECO:0000256" key="7">
    <source>
        <dbReference type="SAM" id="MobiDB-lite"/>
    </source>
</evidence>
<dbReference type="EMBL" id="MN894888">
    <property type="protein sequence ID" value="QLG05060.1"/>
    <property type="molecule type" value="Genomic_DNA"/>
</dbReference>
<dbReference type="Pfam" id="PF00034">
    <property type="entry name" value="Cytochrom_C"/>
    <property type="match status" value="1"/>
</dbReference>
<evidence type="ECO:0000256" key="5">
    <source>
        <dbReference type="ARBA" id="ARBA00023004"/>
    </source>
</evidence>
<geneLocation type="plasmid" evidence="11">
    <name>pSE5416-KPC</name>
</geneLocation>
<feature type="signal peptide" evidence="8">
    <location>
        <begin position="1"/>
        <end position="22"/>
    </location>
</feature>
<dbReference type="PANTHER" id="PTHR11961">
    <property type="entry name" value="CYTOCHROME C"/>
    <property type="match status" value="1"/>
</dbReference>
<geneLocation type="plasmid" evidence="10">
    <name>pSE5369-VIM</name>
</geneLocation>
<dbReference type="GO" id="GO:0009055">
    <property type="term" value="F:electron transfer activity"/>
    <property type="evidence" value="ECO:0007669"/>
    <property type="project" value="InterPro"/>
</dbReference>
<dbReference type="EMBL" id="MN894887">
    <property type="protein sequence ID" value="QNI17591.1"/>
    <property type="molecule type" value="Genomic_DNA"/>
</dbReference>
<accession>A0A7S6K7S9</accession>
<dbReference type="InterPro" id="IPR036909">
    <property type="entry name" value="Cyt_c-like_dom_sf"/>
</dbReference>
<evidence type="ECO:0000256" key="4">
    <source>
        <dbReference type="ARBA" id="ARBA00022982"/>
    </source>
</evidence>
<dbReference type="SUPFAM" id="SSF48695">
    <property type="entry name" value="Multiheme cytochromes"/>
    <property type="match status" value="1"/>
</dbReference>
<proteinExistence type="predicted"/>
<keyword evidence="11" id="KW-0614">Plasmid</keyword>
<reference evidence="11" key="2">
    <citation type="submission" date="2019-12" db="EMBL/GenBank/DDBJ databases">
        <title>Compelete sequence of pSE5416-KPC.</title>
        <authorList>
            <person name="Zhou D."/>
        </authorList>
    </citation>
    <scope>NUCLEOTIDE SEQUENCE</scope>
    <source>
        <strain evidence="11">SE5416</strain>
        <plasmid evidence="11">pSE5416-KPC</plasmid>
    </source>
</reference>
<dbReference type="GO" id="GO:0020037">
    <property type="term" value="F:heme binding"/>
    <property type="evidence" value="ECO:0007669"/>
    <property type="project" value="InterPro"/>
</dbReference>
<evidence type="ECO:0000256" key="1">
    <source>
        <dbReference type="ARBA" id="ARBA00022448"/>
    </source>
</evidence>
<dbReference type="RefSeq" id="WP_052157187.1">
    <property type="nucleotide sequence ID" value="NZ_CP081348.1"/>
</dbReference>
<dbReference type="Pfam" id="PF16694">
    <property type="entry name" value="Cytochrome_P460"/>
    <property type="match status" value="1"/>
</dbReference>
<keyword evidence="4" id="KW-0249">Electron transport</keyword>
<dbReference type="InterPro" id="IPR002327">
    <property type="entry name" value="Cyt_c_1A/1B"/>
</dbReference>
<feature type="region of interest" description="Disordered" evidence="7">
    <location>
        <begin position="199"/>
        <end position="220"/>
    </location>
</feature>
<feature type="domain" description="Cytochrome c" evidence="9">
    <location>
        <begin position="226"/>
        <end position="328"/>
    </location>
</feature>
<evidence type="ECO:0000313" key="10">
    <source>
        <dbReference type="EMBL" id="QLG05060.1"/>
    </source>
</evidence>
<dbReference type="InterPro" id="IPR009056">
    <property type="entry name" value="Cyt_c-like_dom"/>
</dbReference>
<dbReference type="Gene3D" id="3.50.70.20">
    <property type="entry name" value="Cytochrome P460"/>
    <property type="match status" value="1"/>
</dbReference>
<dbReference type="InterPro" id="IPR036280">
    <property type="entry name" value="Multihaem_cyt_sf"/>
</dbReference>
<evidence type="ECO:0000259" key="9">
    <source>
        <dbReference type="PROSITE" id="PS51007"/>
    </source>
</evidence>
<evidence type="ECO:0000256" key="2">
    <source>
        <dbReference type="ARBA" id="ARBA00022617"/>
    </source>
</evidence>
<evidence type="ECO:0000256" key="8">
    <source>
        <dbReference type="SAM" id="SignalP"/>
    </source>
</evidence>
<evidence type="ECO:0000256" key="6">
    <source>
        <dbReference type="PROSITE-ProRule" id="PRU00433"/>
    </source>
</evidence>
<keyword evidence="5 6" id="KW-0408">Iron</keyword>
<dbReference type="PROSITE" id="PS51007">
    <property type="entry name" value="CYTC"/>
    <property type="match status" value="1"/>
</dbReference>
<dbReference type="InterPro" id="IPR032033">
    <property type="entry name" value="Cytochrome_P460"/>
</dbReference>
<sequence>MMQSCVRYVLFGATIVAATAAAADSSARRGEEASFSSLVDAGGNITFPAHFPSGYVHIGSWAVAGADGVADTHVVYARPEDVAHYRRSGAFPDGAVIIKEVLEAIGSAHTTGKAFWGAHGKTWFVMVKDVKGRFPANPLWGDGWGWAQFDPKDRSKQIATNYKTDCLQCHVPAKAMDWIYVYAYPALGEKALQFTPEAARSGGLKPDEGHRVKATTSGAQMTDEQPKVAMGKQLFMQTCTACHSATANEHGTGPSLFGVMGRTAGSAPGYQYSDALRNSGVVWSPGNLVKHLADTRGFIPGNLMGRFFKGVAATDERDAIVAYLATLK</sequence>
<reference evidence="10" key="1">
    <citation type="submission" date="2019-12" db="EMBL/GenBank/DDBJ databases">
        <title>Compelete sequence of pSE5369-VIM.</title>
        <authorList>
            <person name="Zhou D."/>
        </authorList>
    </citation>
    <scope>NUCLEOTIDE SEQUENCE</scope>
    <source>
        <strain evidence="10">SE5369</strain>
        <plasmid evidence="10">pSE5369-VIM</plasmid>
    </source>
</reference>
<dbReference type="AlphaFoldDB" id="A0A7S6K7S9"/>
<keyword evidence="8" id="KW-0732">Signal</keyword>
<keyword evidence="3 6" id="KW-0479">Metal-binding</keyword>
<keyword evidence="2 6" id="KW-0349">Heme</keyword>
<organism evidence="11">
    <name type="scientific">Pseudomonas aeruginosa</name>
    <dbReference type="NCBI Taxonomy" id="287"/>
    <lineage>
        <taxon>Bacteria</taxon>
        <taxon>Pseudomonadati</taxon>
        <taxon>Pseudomonadota</taxon>
        <taxon>Gammaproteobacteria</taxon>
        <taxon>Pseudomonadales</taxon>
        <taxon>Pseudomonadaceae</taxon>
        <taxon>Pseudomonas</taxon>
    </lineage>
</organism>